<dbReference type="InterPro" id="IPR052366">
    <property type="entry name" value="GTP_Pyrophosphokinase"/>
</dbReference>
<name>A0A9D1GFE5_9BACT</name>
<evidence type="ECO:0000313" key="2">
    <source>
        <dbReference type="EMBL" id="HIT39863.1"/>
    </source>
</evidence>
<comment type="caution">
    <text evidence="2">The sequence shown here is derived from an EMBL/GenBank/DDBJ whole genome shotgun (WGS) entry which is preliminary data.</text>
</comment>
<dbReference type="PANTHER" id="PTHR47837">
    <property type="entry name" value="GTP PYROPHOSPHOKINASE YJBM"/>
    <property type="match status" value="1"/>
</dbReference>
<sequence length="140" mass="15957">MSQQIISKSAIDRAGNILAKEKFKTYEEWVAADKIFDDFRQAHLQPLTSTTIAIQNWFRSDNATYIIVQRLKRKPQILKKLRRLNTRLTQLQDIGGLRIVVDQNSDVDRLIEYITSKLKQQTSIMSAGPIAETGAIPVNS</sequence>
<organism evidence="2 3">
    <name type="scientific">Candidatus Caccoplasma intestinavium</name>
    <dbReference type="NCBI Taxonomy" id="2840716"/>
    <lineage>
        <taxon>Bacteria</taxon>
        <taxon>Pseudomonadati</taxon>
        <taxon>Bacteroidota</taxon>
        <taxon>Bacteroidia</taxon>
        <taxon>Bacteroidales</taxon>
        <taxon>Bacteroidaceae</taxon>
        <taxon>Bacteroidaceae incertae sedis</taxon>
        <taxon>Candidatus Caccoplasma</taxon>
    </lineage>
</organism>
<dbReference type="Proteomes" id="UP000886722">
    <property type="component" value="Unassembled WGS sequence"/>
</dbReference>
<evidence type="ECO:0000313" key="3">
    <source>
        <dbReference type="Proteomes" id="UP000886722"/>
    </source>
</evidence>
<dbReference type="Pfam" id="PF04607">
    <property type="entry name" value="RelA_SpoT"/>
    <property type="match status" value="1"/>
</dbReference>
<dbReference type="InterPro" id="IPR007685">
    <property type="entry name" value="RelA_SpoT"/>
</dbReference>
<accession>A0A9D1GFE5</accession>
<evidence type="ECO:0000259" key="1">
    <source>
        <dbReference type="Pfam" id="PF04607"/>
    </source>
</evidence>
<dbReference type="SUPFAM" id="SSF81301">
    <property type="entry name" value="Nucleotidyltransferase"/>
    <property type="match status" value="1"/>
</dbReference>
<dbReference type="GO" id="GO:0015969">
    <property type="term" value="P:guanosine tetraphosphate metabolic process"/>
    <property type="evidence" value="ECO:0007669"/>
    <property type="project" value="InterPro"/>
</dbReference>
<gene>
    <name evidence="2" type="ORF">IAD06_07495</name>
</gene>
<reference evidence="2" key="1">
    <citation type="submission" date="2020-10" db="EMBL/GenBank/DDBJ databases">
        <authorList>
            <person name="Gilroy R."/>
        </authorList>
    </citation>
    <scope>NUCLEOTIDE SEQUENCE</scope>
    <source>
        <strain evidence="2">21143</strain>
    </source>
</reference>
<dbReference type="AlphaFoldDB" id="A0A9D1GFE5"/>
<dbReference type="EMBL" id="DVKT01000057">
    <property type="protein sequence ID" value="HIT39863.1"/>
    <property type="molecule type" value="Genomic_DNA"/>
</dbReference>
<reference evidence="2" key="2">
    <citation type="journal article" date="2021" name="PeerJ">
        <title>Extensive microbial diversity within the chicken gut microbiome revealed by metagenomics and culture.</title>
        <authorList>
            <person name="Gilroy R."/>
            <person name="Ravi A."/>
            <person name="Getino M."/>
            <person name="Pursley I."/>
            <person name="Horton D.L."/>
            <person name="Alikhan N.F."/>
            <person name="Baker D."/>
            <person name="Gharbi K."/>
            <person name="Hall N."/>
            <person name="Watson M."/>
            <person name="Adriaenssens E.M."/>
            <person name="Foster-Nyarko E."/>
            <person name="Jarju S."/>
            <person name="Secka A."/>
            <person name="Antonio M."/>
            <person name="Oren A."/>
            <person name="Chaudhuri R.R."/>
            <person name="La Ragione R."/>
            <person name="Hildebrand F."/>
            <person name="Pallen M.J."/>
        </authorList>
    </citation>
    <scope>NUCLEOTIDE SEQUENCE</scope>
    <source>
        <strain evidence="2">21143</strain>
    </source>
</reference>
<proteinExistence type="predicted"/>
<feature type="domain" description="RelA/SpoT" evidence="1">
    <location>
        <begin position="69"/>
        <end position="121"/>
    </location>
</feature>
<dbReference type="Gene3D" id="3.30.460.10">
    <property type="entry name" value="Beta Polymerase, domain 2"/>
    <property type="match status" value="1"/>
</dbReference>
<protein>
    <recommendedName>
        <fullName evidence="1">RelA/SpoT domain-containing protein</fullName>
    </recommendedName>
</protein>
<dbReference type="InterPro" id="IPR043519">
    <property type="entry name" value="NT_sf"/>
</dbReference>
<dbReference type="PANTHER" id="PTHR47837:SF1">
    <property type="entry name" value="GTP PYROPHOSPHOKINASE YJBM"/>
    <property type="match status" value="1"/>
</dbReference>